<dbReference type="InterPro" id="IPR008930">
    <property type="entry name" value="Terpenoid_cyclase/PrenylTrfase"/>
</dbReference>
<dbReference type="OrthoDB" id="94486at2157"/>
<accession>A0A120N6T6</accession>
<protein>
    <recommendedName>
        <fullName evidence="3">Squalene cyclase C-terminal domain-containing protein</fullName>
    </recommendedName>
</protein>
<dbReference type="SUPFAM" id="SSF48239">
    <property type="entry name" value="Terpenoid cyclases/Protein prenyltransferases"/>
    <property type="match status" value="1"/>
</dbReference>
<dbReference type="EMBL" id="LT158599">
    <property type="protein sequence ID" value="CVK34401.1"/>
    <property type="molecule type" value="Genomic_DNA"/>
</dbReference>
<proteinExistence type="predicted"/>
<dbReference type="GeneID" id="27138648"/>
<dbReference type="AlphaFoldDB" id="A0A120N6T6"/>
<reference evidence="1 2" key="1">
    <citation type="submission" date="2016-01" db="EMBL/GenBank/DDBJ databases">
        <authorList>
            <person name="Manzoor S."/>
        </authorList>
    </citation>
    <scope>NUCLEOTIDE SEQUENCE [LARGE SCALE GENOMIC DNA]</scope>
    <source>
        <strain evidence="1">Methanoculleus sp MAB1</strain>
    </source>
</reference>
<evidence type="ECO:0008006" key="3">
    <source>
        <dbReference type="Google" id="ProtNLM"/>
    </source>
</evidence>
<sequence length="402" mass="44813">MDGRVTSLVTRMSGAVREMAVVDGEIAYIRDPIFGIVRNRVHAEVCKAMLRAGGDPLVDPILNYVVECQNPDGSWNEVHVNYNQPSALITAFVGDALLEAADRYPHEEALLKARDYVLAAEKRPGYFLKSAQYTADHLNVDASCGAFLARYAERYDDRDARAAAMRAAENVVRHQRDGGVYPYAVDKGTYPYVFDLPCVHYQGVTMYYLAKANDVLKEDRIDESLAMGVPWLAAALCPCGRFNWSGSGLSFAYHLSGAYAFAHASFIYASRNNGRYREHAGLCLNRLEETVRGGLALRWEPSSWSSLPPSVVAAAKVASIGEYPVRHRAFRFGYAVYRQIARRRYSETAETRSFKALCRLLRIRSSTVEPSKNFPDLFMTSEVLDCLSQSGIWGNSHETGIT</sequence>
<dbReference type="KEGG" id="mema:MMAB1_3188"/>
<organism evidence="1 2">
    <name type="scientific">Methanoculleus bourgensis</name>
    <dbReference type="NCBI Taxonomy" id="83986"/>
    <lineage>
        <taxon>Archaea</taxon>
        <taxon>Methanobacteriati</taxon>
        <taxon>Methanobacteriota</taxon>
        <taxon>Stenosarchaea group</taxon>
        <taxon>Methanomicrobia</taxon>
        <taxon>Methanomicrobiales</taxon>
        <taxon>Methanomicrobiaceae</taxon>
        <taxon>Methanoculleus</taxon>
    </lineage>
</organism>
<evidence type="ECO:0000313" key="2">
    <source>
        <dbReference type="Proteomes" id="UP000069850"/>
    </source>
</evidence>
<dbReference type="RefSeq" id="WP_062265840.1">
    <property type="nucleotide sequence ID" value="NZ_LT158599.1"/>
</dbReference>
<gene>
    <name evidence="1" type="ORF">MMAB1_3188</name>
</gene>
<dbReference type="Gene3D" id="1.50.10.20">
    <property type="match status" value="1"/>
</dbReference>
<dbReference type="Proteomes" id="UP000069850">
    <property type="component" value="Chromosome 1"/>
</dbReference>
<name>A0A120N6T6_9EURY</name>
<evidence type="ECO:0000313" key="1">
    <source>
        <dbReference type="EMBL" id="CVK34401.1"/>
    </source>
</evidence>